<dbReference type="InterPro" id="IPR006311">
    <property type="entry name" value="TAT_signal"/>
</dbReference>
<dbReference type="EMBL" id="PYGA01000031">
    <property type="protein sequence ID" value="PSK87455.1"/>
    <property type="molecule type" value="Genomic_DNA"/>
</dbReference>
<evidence type="ECO:0000313" key="3">
    <source>
        <dbReference type="Proteomes" id="UP000240542"/>
    </source>
</evidence>
<evidence type="ECO:0000256" key="1">
    <source>
        <dbReference type="SAM" id="SignalP"/>
    </source>
</evidence>
<organism evidence="2 3">
    <name type="scientific">Murinocardiopsis flavida</name>
    <dbReference type="NCBI Taxonomy" id="645275"/>
    <lineage>
        <taxon>Bacteria</taxon>
        <taxon>Bacillati</taxon>
        <taxon>Actinomycetota</taxon>
        <taxon>Actinomycetes</taxon>
        <taxon>Streptosporangiales</taxon>
        <taxon>Nocardiopsidaceae</taxon>
        <taxon>Murinocardiopsis</taxon>
    </lineage>
</organism>
<proteinExistence type="predicted"/>
<dbReference type="AlphaFoldDB" id="A0A2P8CR65"/>
<dbReference type="RefSeq" id="WP_106586516.1">
    <property type="nucleotide sequence ID" value="NZ_PYGA01000031.1"/>
</dbReference>
<gene>
    <name evidence="2" type="ORF">CLV63_1318</name>
</gene>
<name>A0A2P8CR65_9ACTN</name>
<feature type="chain" id="PRO_5015115290" evidence="1">
    <location>
        <begin position="32"/>
        <end position="79"/>
    </location>
</feature>
<reference evidence="2 3" key="1">
    <citation type="submission" date="2018-03" db="EMBL/GenBank/DDBJ databases">
        <title>Genomic Encyclopedia of Archaeal and Bacterial Type Strains, Phase II (KMG-II): from individual species to whole genera.</title>
        <authorList>
            <person name="Goeker M."/>
        </authorList>
    </citation>
    <scope>NUCLEOTIDE SEQUENCE [LARGE SCALE GENOMIC DNA]</scope>
    <source>
        <strain evidence="2 3">DSM 45312</strain>
    </source>
</reference>
<comment type="caution">
    <text evidence="2">The sequence shown here is derived from an EMBL/GenBank/DDBJ whole genome shotgun (WGS) entry which is preliminary data.</text>
</comment>
<dbReference type="PROSITE" id="PS51318">
    <property type="entry name" value="TAT"/>
    <property type="match status" value="1"/>
</dbReference>
<feature type="signal peptide" evidence="1">
    <location>
        <begin position="1"/>
        <end position="31"/>
    </location>
</feature>
<sequence length="79" mass="8582">MTIRRTRIIAGLATGAAAAALSLMAAGPALAADWVVAGGGYKTEAACIEDGKDYIDDDYHDYTEFKCEKDTKDWTMYVR</sequence>
<accession>A0A2P8CR65</accession>
<keyword evidence="3" id="KW-1185">Reference proteome</keyword>
<evidence type="ECO:0000313" key="2">
    <source>
        <dbReference type="EMBL" id="PSK87455.1"/>
    </source>
</evidence>
<protein>
    <submittedName>
        <fullName evidence="2">Uncharacterized protein</fullName>
    </submittedName>
</protein>
<dbReference type="Proteomes" id="UP000240542">
    <property type="component" value="Unassembled WGS sequence"/>
</dbReference>
<keyword evidence="1" id="KW-0732">Signal</keyword>